<dbReference type="GO" id="GO:0004601">
    <property type="term" value="F:peroxidase activity"/>
    <property type="evidence" value="ECO:0007669"/>
    <property type="project" value="UniProtKB-KW"/>
</dbReference>
<comment type="cofactor">
    <cofactor evidence="1">
        <name>heme b</name>
        <dbReference type="ChEBI" id="CHEBI:60344"/>
    </cofactor>
</comment>
<dbReference type="PROSITE" id="PS51405">
    <property type="entry name" value="HEME_HALOPEROXIDASE"/>
    <property type="match status" value="1"/>
</dbReference>
<dbReference type="Proteomes" id="UP001305414">
    <property type="component" value="Unassembled WGS sequence"/>
</dbReference>
<evidence type="ECO:0000256" key="8">
    <source>
        <dbReference type="SAM" id="SignalP"/>
    </source>
</evidence>
<dbReference type="SUPFAM" id="SSF47571">
    <property type="entry name" value="Cloroperoxidase"/>
    <property type="match status" value="1"/>
</dbReference>
<accession>A0AAN7UYE6</accession>
<evidence type="ECO:0000313" key="11">
    <source>
        <dbReference type="Proteomes" id="UP001305414"/>
    </source>
</evidence>
<evidence type="ECO:0000256" key="6">
    <source>
        <dbReference type="ARBA" id="ARBA00023004"/>
    </source>
</evidence>
<evidence type="ECO:0000256" key="2">
    <source>
        <dbReference type="ARBA" id="ARBA00022559"/>
    </source>
</evidence>
<reference evidence="10 11" key="1">
    <citation type="submission" date="2023-10" db="EMBL/GenBank/DDBJ databases">
        <title>Draft genome sequence of Xylaria bambusicola isolate GMP-LS, the root and basal stem rot pathogen of sugarcane in Indonesia.</title>
        <authorList>
            <person name="Selvaraj P."/>
            <person name="Muralishankar V."/>
            <person name="Muruganantham S."/>
            <person name="Sp S."/>
            <person name="Haryani S."/>
            <person name="Lau K.J.X."/>
            <person name="Naqvi N.I."/>
        </authorList>
    </citation>
    <scope>NUCLEOTIDE SEQUENCE [LARGE SCALE GENOMIC DNA]</scope>
    <source>
        <strain evidence="10">GMP-LS</strain>
    </source>
</reference>
<evidence type="ECO:0000256" key="4">
    <source>
        <dbReference type="ARBA" id="ARBA00022723"/>
    </source>
</evidence>
<keyword evidence="5" id="KW-0560">Oxidoreductase</keyword>
<evidence type="ECO:0000313" key="10">
    <source>
        <dbReference type="EMBL" id="KAK5629989.1"/>
    </source>
</evidence>
<dbReference type="InterPro" id="IPR036851">
    <property type="entry name" value="Chloroperoxidase-like_sf"/>
</dbReference>
<feature type="domain" description="Heme haloperoxidase family profile" evidence="9">
    <location>
        <begin position="73"/>
        <end position="315"/>
    </location>
</feature>
<evidence type="ECO:0000256" key="3">
    <source>
        <dbReference type="ARBA" id="ARBA00022617"/>
    </source>
</evidence>
<dbReference type="PANTHER" id="PTHR33577:SF1">
    <property type="entry name" value="HEME HALOPEROXIDASE FAMILY PROFILE DOMAIN-CONTAINING PROTEIN"/>
    <property type="match status" value="1"/>
</dbReference>
<gene>
    <name evidence="10" type="ORF">RRF57_005704</name>
</gene>
<dbReference type="PANTHER" id="PTHR33577">
    <property type="entry name" value="STERIGMATOCYSTIN BIOSYNTHESIS PEROXIDASE STCC-RELATED"/>
    <property type="match status" value="1"/>
</dbReference>
<evidence type="ECO:0000259" key="9">
    <source>
        <dbReference type="PROSITE" id="PS51405"/>
    </source>
</evidence>
<sequence>MRPSLFLPHLLSLAGYRVSAFPTNILETILKQSRENVHGGVSQALSQLIFAKKQAPDTVAPFDAKKQYVSTQGKHAFVPPNNSDKRGPCPGLNAMANHGYIPRNGIATIHEIVSGSMDVFGMGADLATFLAIYGAVFDGDLTSFSIGGPPPSLLDLGNLLGGPQGLSGSHNKYEGDASPVYGDLYQYGNNLPQVSQFTSLYELGRANGDSVDLGVLEKYRVQRFEQSVANNPYFFYAPFSGIIVNTGAYIFIYRFMANKSAENPEGLLGGETLKSFFAVTGDYPHFTVKPGHERIPDNWYKRHPVDYYTIPYLTADGLAVALRYPQFLSVGGNTGTTNSFVGVDPADLTNGVYNATSLLKGNNAFCFGMQLVPQMAPDLLSGLYNDITNALSTLTSAVDNATSGLGCPQLSGINKKKLTKFPGYTKLNPNGIY</sequence>
<keyword evidence="6" id="KW-0408">Iron</keyword>
<name>A0AAN7UYE6_9PEZI</name>
<dbReference type="Pfam" id="PF01328">
    <property type="entry name" value="Peroxidase_2"/>
    <property type="match status" value="1"/>
</dbReference>
<dbReference type="EMBL" id="JAWHQM010000013">
    <property type="protein sequence ID" value="KAK5629989.1"/>
    <property type="molecule type" value="Genomic_DNA"/>
</dbReference>
<organism evidence="10 11">
    <name type="scientific">Xylaria bambusicola</name>
    <dbReference type="NCBI Taxonomy" id="326684"/>
    <lineage>
        <taxon>Eukaryota</taxon>
        <taxon>Fungi</taxon>
        <taxon>Dikarya</taxon>
        <taxon>Ascomycota</taxon>
        <taxon>Pezizomycotina</taxon>
        <taxon>Sordariomycetes</taxon>
        <taxon>Xylariomycetidae</taxon>
        <taxon>Xylariales</taxon>
        <taxon>Xylariaceae</taxon>
        <taxon>Xylaria</taxon>
    </lineage>
</organism>
<protein>
    <recommendedName>
        <fullName evidence="9">Heme haloperoxidase family profile domain-containing protein</fullName>
    </recommendedName>
</protein>
<keyword evidence="11" id="KW-1185">Reference proteome</keyword>
<dbReference type="GO" id="GO:0046872">
    <property type="term" value="F:metal ion binding"/>
    <property type="evidence" value="ECO:0007669"/>
    <property type="project" value="UniProtKB-KW"/>
</dbReference>
<keyword evidence="4" id="KW-0479">Metal-binding</keyword>
<keyword evidence="3" id="KW-0349">Heme</keyword>
<evidence type="ECO:0000256" key="1">
    <source>
        <dbReference type="ARBA" id="ARBA00001970"/>
    </source>
</evidence>
<dbReference type="InterPro" id="IPR000028">
    <property type="entry name" value="Chloroperoxidase"/>
</dbReference>
<comment type="similarity">
    <text evidence="7">Belongs to the chloroperoxidase family.</text>
</comment>
<dbReference type="Gene3D" id="1.10.489.10">
    <property type="entry name" value="Chloroperoxidase-like"/>
    <property type="match status" value="1"/>
</dbReference>
<keyword evidence="2" id="KW-0575">Peroxidase</keyword>
<dbReference type="AlphaFoldDB" id="A0AAN7UYE6"/>
<evidence type="ECO:0000256" key="7">
    <source>
        <dbReference type="ARBA" id="ARBA00025795"/>
    </source>
</evidence>
<feature type="chain" id="PRO_5042962475" description="Heme haloperoxidase family profile domain-containing protein" evidence="8">
    <location>
        <begin position="21"/>
        <end position="433"/>
    </location>
</feature>
<feature type="signal peptide" evidence="8">
    <location>
        <begin position="1"/>
        <end position="20"/>
    </location>
</feature>
<keyword evidence="8" id="KW-0732">Signal</keyword>
<comment type="caution">
    <text evidence="10">The sequence shown here is derived from an EMBL/GenBank/DDBJ whole genome shotgun (WGS) entry which is preliminary data.</text>
</comment>
<evidence type="ECO:0000256" key="5">
    <source>
        <dbReference type="ARBA" id="ARBA00023002"/>
    </source>
</evidence>
<proteinExistence type="inferred from homology"/>